<dbReference type="GO" id="GO:0016887">
    <property type="term" value="F:ATP hydrolysis activity"/>
    <property type="evidence" value="ECO:0007669"/>
    <property type="project" value="InterPro"/>
</dbReference>
<dbReference type="SUPFAM" id="SSF52540">
    <property type="entry name" value="P-loop containing nucleoside triphosphate hydrolases"/>
    <property type="match status" value="2"/>
</dbReference>
<dbReference type="OrthoDB" id="9795626at2"/>
<keyword evidence="8" id="KW-1185">Reference proteome</keyword>
<feature type="coiled-coil region" evidence="4">
    <location>
        <begin position="634"/>
        <end position="711"/>
    </location>
</feature>
<dbReference type="Proteomes" id="UP000198817">
    <property type="component" value="Unassembled WGS sequence"/>
</dbReference>
<organism evidence="7 8">
    <name type="scientific">Eubacterium pyruvativorans</name>
    <dbReference type="NCBI Taxonomy" id="155865"/>
    <lineage>
        <taxon>Bacteria</taxon>
        <taxon>Bacillati</taxon>
        <taxon>Bacillota</taxon>
        <taxon>Clostridia</taxon>
        <taxon>Eubacteriales</taxon>
        <taxon>Eubacteriaceae</taxon>
        <taxon>Eubacterium</taxon>
    </lineage>
</organism>
<evidence type="ECO:0000256" key="2">
    <source>
        <dbReference type="ARBA" id="ARBA00011322"/>
    </source>
</evidence>
<name>A0A1I7GDZ1_9FIRM</name>
<proteinExistence type="inferred from homology"/>
<dbReference type="InterPro" id="IPR038729">
    <property type="entry name" value="Rad50/SbcC_AAA"/>
</dbReference>
<evidence type="ECO:0000259" key="6">
    <source>
        <dbReference type="Pfam" id="PF13476"/>
    </source>
</evidence>
<evidence type="ECO:0000313" key="7">
    <source>
        <dbReference type="EMBL" id="SFU46650.1"/>
    </source>
</evidence>
<feature type="region of interest" description="Disordered" evidence="5">
    <location>
        <begin position="493"/>
        <end position="522"/>
    </location>
</feature>
<dbReference type="STRING" id="155865.SAMN05216515_10746"/>
<feature type="compositionally biased region" description="Basic and acidic residues" evidence="5">
    <location>
        <begin position="387"/>
        <end position="405"/>
    </location>
</feature>
<evidence type="ECO:0000313" key="8">
    <source>
        <dbReference type="Proteomes" id="UP000198817"/>
    </source>
</evidence>
<reference evidence="7 8" key="1">
    <citation type="submission" date="2016-10" db="EMBL/GenBank/DDBJ databases">
        <authorList>
            <person name="de Groot N.N."/>
        </authorList>
    </citation>
    <scope>NUCLEOTIDE SEQUENCE [LARGE SCALE GENOMIC DNA]</scope>
    <source>
        <strain evidence="7 8">KHGC13</strain>
    </source>
</reference>
<dbReference type="Gene3D" id="3.40.50.300">
    <property type="entry name" value="P-loop containing nucleotide triphosphate hydrolases"/>
    <property type="match status" value="2"/>
</dbReference>
<gene>
    <name evidence="7" type="ORF">SAMN05216508_10646</name>
</gene>
<keyword evidence="7" id="KW-0269">Exonuclease</keyword>
<keyword evidence="7" id="KW-0540">Nuclease</keyword>
<feature type="compositionally biased region" description="Basic and acidic residues" evidence="5">
    <location>
        <begin position="363"/>
        <end position="379"/>
    </location>
</feature>
<dbReference type="AlphaFoldDB" id="A0A1I7GDZ1"/>
<comment type="subunit">
    <text evidence="2">Heterodimer of SbcC and SbcD.</text>
</comment>
<dbReference type="GO" id="GO:0004527">
    <property type="term" value="F:exonuclease activity"/>
    <property type="evidence" value="ECO:0007669"/>
    <property type="project" value="UniProtKB-KW"/>
</dbReference>
<dbReference type="PANTHER" id="PTHR32114">
    <property type="entry name" value="ABC TRANSPORTER ABCH.3"/>
    <property type="match status" value="1"/>
</dbReference>
<dbReference type="InterPro" id="IPR027417">
    <property type="entry name" value="P-loop_NTPase"/>
</dbReference>
<evidence type="ECO:0000256" key="4">
    <source>
        <dbReference type="SAM" id="Coils"/>
    </source>
</evidence>
<evidence type="ECO:0000256" key="3">
    <source>
        <dbReference type="ARBA" id="ARBA00013368"/>
    </source>
</evidence>
<keyword evidence="4" id="KW-0175">Coiled coil</keyword>
<dbReference type="RefSeq" id="WP_090470700.1">
    <property type="nucleotide sequence ID" value="NZ_FOWF01000007.1"/>
</dbReference>
<comment type="similarity">
    <text evidence="1">Belongs to the SMC family. SbcC subfamily.</text>
</comment>
<evidence type="ECO:0000256" key="5">
    <source>
        <dbReference type="SAM" id="MobiDB-lite"/>
    </source>
</evidence>
<evidence type="ECO:0000256" key="1">
    <source>
        <dbReference type="ARBA" id="ARBA00006930"/>
    </source>
</evidence>
<dbReference type="Pfam" id="PF13476">
    <property type="entry name" value="AAA_23"/>
    <property type="match status" value="1"/>
</dbReference>
<dbReference type="PANTHER" id="PTHR32114:SF2">
    <property type="entry name" value="ABC TRANSPORTER ABCH.3"/>
    <property type="match status" value="1"/>
</dbReference>
<feature type="region of interest" description="Disordered" evidence="5">
    <location>
        <begin position="363"/>
        <end position="414"/>
    </location>
</feature>
<dbReference type="Pfam" id="PF13558">
    <property type="entry name" value="SbcC_Walker_B"/>
    <property type="match status" value="1"/>
</dbReference>
<accession>A0A1I7GDZ1</accession>
<dbReference type="EMBL" id="FPBT01000006">
    <property type="protein sequence ID" value="SFU46650.1"/>
    <property type="molecule type" value="Genomic_DNA"/>
</dbReference>
<dbReference type="GO" id="GO:0006302">
    <property type="term" value="P:double-strand break repair"/>
    <property type="evidence" value="ECO:0007669"/>
    <property type="project" value="InterPro"/>
</dbReference>
<keyword evidence="7" id="KW-0378">Hydrolase</keyword>
<feature type="domain" description="Rad50/SbcC-type AAA" evidence="6">
    <location>
        <begin position="5"/>
        <end position="200"/>
    </location>
</feature>
<sequence length="924" mass="105689">MRPLKLTMSAFGPYAGETRLDLSRLGEGGLYLITGDTGAGKTTIFDAITYALYGEPSGDSRDSSMLRSKYAAPDVKTFVELTFRYRGKTYRVKRNPEYLRPKARGEGMTSQKAEAELELPDGTVVTRVREVTEKITEIIGIDREQFTRIAMIAQGDFLKLLLADTAERIGIFRKLFRTGRYHDLQERLKRQALDLSRELEQGNVAERQYREMIVCPPDPDLTRRYREGMDKGFTGEPVLTLVREMIERDRREKAGREEILKKVSGEREQKNLCLGAARKQESMRRDLKENRERVKQAAEYAEYCREQLNVETRREAEREALGEKIQDLRLQIPKYEELQKNLDEAGDLQKKWKQAEDAAQREQKEVEKLETQLKEKEEVISSLGESASERERAENRKNRLEERQAAVEGLESQADDFRKMQEELARARDVFREKEQEFQNWEARYQQERGAFLSEQAGILASELAPGRPCPVCGSPDHPDPAVLTGQAVTEAQLRKTERERDRADREARSASEEAARQEGVLRRSREQLELEYRKILETEMPEDPDQAQSRIREEIHAAALMLREAGMELQEWEQKLMQFHTLSSEIPKIRTLKEEAAARGAAQSADAAGIGAAREAAEKQTAQLRKELRYESLQEAKNAGNSMIEERKQLKKALERAREQAVKAEAELGEWKGKVQELEKQLTDAPRYDLDRLEQEVLDQKEQEKRLHDEITEISHRLRTNEAAQDKLSGLYDSRQEKVHRYRMVQNLADTAGGSLTGKEKIQLETYIQMQFFDEILRHANLRFRIMSGGQYELVRRKEASNNRSQTGLELDVIDHYNGTERDVRSLSGGESFMASLSLALGLSDEIQASSGGIRLDSMFVDEGFGSLSEDALEQALQALGSLAESDRLVGIISHVAELRDRIDRQIRVRKDPSGGSRVEIVT</sequence>
<protein>
    <recommendedName>
        <fullName evidence="3">Nuclease SbcCD subunit C</fullName>
    </recommendedName>
</protein>